<dbReference type="SUPFAM" id="SSF51735">
    <property type="entry name" value="NAD(P)-binding Rossmann-fold domains"/>
    <property type="match status" value="1"/>
</dbReference>
<gene>
    <name evidence="2" type="ORF">HQN87_14465</name>
</gene>
<dbReference type="Gene3D" id="3.40.50.720">
    <property type="entry name" value="NAD(P)-binding Rossmann-like Domain"/>
    <property type="match status" value="1"/>
</dbReference>
<dbReference type="InterPro" id="IPR036291">
    <property type="entry name" value="NAD(P)-bd_dom_sf"/>
</dbReference>
<evidence type="ECO:0000313" key="2">
    <source>
        <dbReference type="EMBL" id="NQX46542.1"/>
    </source>
</evidence>
<proteinExistence type="predicted"/>
<dbReference type="EMBL" id="JABMKX010000007">
    <property type="protein sequence ID" value="NQX46542.1"/>
    <property type="molecule type" value="Genomic_DNA"/>
</dbReference>
<comment type="caution">
    <text evidence="2">The sequence shown here is derived from an EMBL/GenBank/DDBJ whole genome shotgun (WGS) entry which is preliminary data.</text>
</comment>
<protein>
    <submittedName>
        <fullName evidence="2">NAD(P)-dependent oxidoreductase</fullName>
    </submittedName>
</protein>
<reference evidence="2 3" key="1">
    <citation type="submission" date="2020-05" db="EMBL/GenBank/DDBJ databases">
        <title>Paenibacillus glebae, sp. nov., Paenibacillus humi sp. nov., Paenibacillus pedi sp. nov., Paenibacillus terrestris sp. nov. and Paenibacillus terricola sp. nov., isolated from a forest top soil sample.</title>
        <authorList>
            <person name="Qi S."/>
            <person name="Carlier A."/>
            <person name="Cnockaert M."/>
            <person name="Vandamme P."/>
        </authorList>
    </citation>
    <scope>NUCLEOTIDE SEQUENCE [LARGE SCALE GENOMIC DNA]</scope>
    <source>
        <strain evidence="2 3">LMG 29502</strain>
    </source>
</reference>
<accession>A0ABX2DPJ9</accession>
<feature type="domain" description="NAD-dependent epimerase/dehydratase" evidence="1">
    <location>
        <begin position="8"/>
        <end position="229"/>
    </location>
</feature>
<dbReference type="PANTHER" id="PTHR48079:SF6">
    <property type="entry name" value="NAD(P)-BINDING DOMAIN-CONTAINING PROTEIN-RELATED"/>
    <property type="match status" value="1"/>
</dbReference>
<dbReference type="Pfam" id="PF01370">
    <property type="entry name" value="Epimerase"/>
    <property type="match status" value="1"/>
</dbReference>
<organism evidence="2 3">
    <name type="scientific">Paenibacillus tritici</name>
    <dbReference type="NCBI Taxonomy" id="1873425"/>
    <lineage>
        <taxon>Bacteria</taxon>
        <taxon>Bacillati</taxon>
        <taxon>Bacillota</taxon>
        <taxon>Bacilli</taxon>
        <taxon>Bacillales</taxon>
        <taxon>Paenibacillaceae</taxon>
        <taxon>Paenibacillus</taxon>
    </lineage>
</organism>
<evidence type="ECO:0000259" key="1">
    <source>
        <dbReference type="Pfam" id="PF01370"/>
    </source>
</evidence>
<evidence type="ECO:0000313" key="3">
    <source>
        <dbReference type="Proteomes" id="UP000711047"/>
    </source>
</evidence>
<sequence length="298" mass="32381">MKLRNKVVLVTGISGTAGDKIAARCLQEGAEVKGLIRNKEKMDLCSQLGITPVIGDLTDKDAILKALHNVDVIIHAAAYLGEDRATAEASNIEGVQNLVDGAIAAGVERFVHISTLSVYGHCDGAVELDEESDLAYGHSEVYISTKCESERIIQAAIAKGLECVILRPGVICSESNSHWGDKLIARLADIEDVNWIHPDDLTPWVHAENLAEMCVLAATHPAAVNQCYNAVDGNYPEQEFTVRIGRAMNKKFTTPGGDPIRMAYSYTKIKDELGYSPVKGFEETMIQLEKQARGDSDV</sequence>
<dbReference type="PANTHER" id="PTHR48079">
    <property type="entry name" value="PROTEIN YEEZ"/>
    <property type="match status" value="1"/>
</dbReference>
<dbReference type="InterPro" id="IPR001509">
    <property type="entry name" value="Epimerase_deHydtase"/>
</dbReference>
<dbReference type="InterPro" id="IPR051783">
    <property type="entry name" value="NAD(P)-dependent_oxidoreduct"/>
</dbReference>
<keyword evidence="3" id="KW-1185">Reference proteome</keyword>
<dbReference type="RefSeq" id="WP_173134335.1">
    <property type="nucleotide sequence ID" value="NZ_JABMKX010000007.1"/>
</dbReference>
<name>A0ABX2DPJ9_9BACL</name>
<dbReference type="Proteomes" id="UP000711047">
    <property type="component" value="Unassembled WGS sequence"/>
</dbReference>